<dbReference type="GO" id="GO:0003677">
    <property type="term" value="F:DNA binding"/>
    <property type="evidence" value="ECO:0007669"/>
    <property type="project" value="UniProtKB-UniRule"/>
</dbReference>
<organism evidence="4 5">
    <name type="scientific">Alkalibaculum sporogenes</name>
    <dbReference type="NCBI Taxonomy" id="2655001"/>
    <lineage>
        <taxon>Bacteria</taxon>
        <taxon>Bacillati</taxon>
        <taxon>Bacillota</taxon>
        <taxon>Clostridia</taxon>
        <taxon>Eubacteriales</taxon>
        <taxon>Eubacteriaceae</taxon>
        <taxon>Alkalibaculum</taxon>
    </lineage>
</organism>
<protein>
    <submittedName>
        <fullName evidence="4">TetR family transcriptional regulator</fullName>
    </submittedName>
</protein>
<name>A0A6A7K4H1_9FIRM</name>
<gene>
    <name evidence="4" type="ORF">GC105_00485</name>
</gene>
<dbReference type="Gene3D" id="1.10.357.10">
    <property type="entry name" value="Tetracycline Repressor, domain 2"/>
    <property type="match status" value="1"/>
</dbReference>
<dbReference type="SUPFAM" id="SSF46689">
    <property type="entry name" value="Homeodomain-like"/>
    <property type="match status" value="1"/>
</dbReference>
<evidence type="ECO:0000313" key="5">
    <source>
        <dbReference type="Proteomes" id="UP000440004"/>
    </source>
</evidence>
<feature type="domain" description="HTH tetR-type" evidence="3">
    <location>
        <begin position="9"/>
        <end position="69"/>
    </location>
</feature>
<accession>A0A6A7K4H1</accession>
<dbReference type="PRINTS" id="PR00455">
    <property type="entry name" value="HTHTETR"/>
</dbReference>
<evidence type="ECO:0000256" key="1">
    <source>
        <dbReference type="ARBA" id="ARBA00023125"/>
    </source>
</evidence>
<dbReference type="InterPro" id="IPR009057">
    <property type="entry name" value="Homeodomain-like_sf"/>
</dbReference>
<comment type="caution">
    <text evidence="4">The sequence shown here is derived from an EMBL/GenBank/DDBJ whole genome shotgun (WGS) entry which is preliminary data.</text>
</comment>
<feature type="DNA-binding region" description="H-T-H motif" evidence="2">
    <location>
        <begin position="32"/>
        <end position="51"/>
    </location>
</feature>
<dbReference type="PROSITE" id="PS50977">
    <property type="entry name" value="HTH_TETR_2"/>
    <property type="match status" value="1"/>
</dbReference>
<dbReference type="InterPro" id="IPR001647">
    <property type="entry name" value="HTH_TetR"/>
</dbReference>
<dbReference type="EMBL" id="WHNX01000001">
    <property type="protein sequence ID" value="MPW24271.1"/>
    <property type="molecule type" value="Genomic_DNA"/>
</dbReference>
<evidence type="ECO:0000256" key="2">
    <source>
        <dbReference type="PROSITE-ProRule" id="PRU00335"/>
    </source>
</evidence>
<proteinExistence type="predicted"/>
<dbReference type="AlphaFoldDB" id="A0A6A7K4H1"/>
<dbReference type="Pfam" id="PF00440">
    <property type="entry name" value="TetR_N"/>
    <property type="match status" value="1"/>
</dbReference>
<sequence>MIAINKNHNTPKSKILAVATKLFYDNGYNDTYLEHVANLCGITKPLISYHYNSKADLARVVTETYAKNNKNVIAFKLYKYFLNFKRYDLQVSTAVEIRLTTMLNLLDKNVNKFYFERINANYDRSIAAKEASVPFYKIHHRRYKLNIDDDKDEITMLTSAARGASISLVFAYIRGDLDCSLEDFLDYIVGVHFKMMNIDPARVKEIIDESKKVIDEIGFSLEPYFKIV</sequence>
<reference evidence="4 5" key="1">
    <citation type="submission" date="2019-10" db="EMBL/GenBank/DDBJ databases">
        <title>Alkalibaculum tamaniensis sp.nov., a new alkaliphilic acetogen, isolated on methoxylated aromatics from a mud volcano.</title>
        <authorList>
            <person name="Khomyakova M.A."/>
            <person name="Merkel A.Y."/>
            <person name="Bonch-Osmolovskaya E.A."/>
            <person name="Slobodkin A.I."/>
        </authorList>
    </citation>
    <scope>NUCLEOTIDE SEQUENCE [LARGE SCALE GENOMIC DNA]</scope>
    <source>
        <strain evidence="4 5">M08DMB</strain>
    </source>
</reference>
<dbReference type="RefSeq" id="WP_152800596.1">
    <property type="nucleotide sequence ID" value="NZ_WHNX01000001.1"/>
</dbReference>
<dbReference type="Proteomes" id="UP000440004">
    <property type="component" value="Unassembled WGS sequence"/>
</dbReference>
<keyword evidence="1 2" id="KW-0238">DNA-binding</keyword>
<evidence type="ECO:0000313" key="4">
    <source>
        <dbReference type="EMBL" id="MPW24271.1"/>
    </source>
</evidence>
<evidence type="ECO:0000259" key="3">
    <source>
        <dbReference type="PROSITE" id="PS50977"/>
    </source>
</evidence>
<keyword evidence="5" id="KW-1185">Reference proteome</keyword>